<evidence type="ECO:0000313" key="8">
    <source>
        <dbReference type="Proteomes" id="UP000026960"/>
    </source>
</evidence>
<keyword evidence="1" id="KW-0479">Metal-binding</keyword>
<reference evidence="7" key="1">
    <citation type="journal article" date="2009" name="Rice">
        <title>De Novo Next Generation Sequencing of Plant Genomes.</title>
        <authorList>
            <person name="Rounsley S."/>
            <person name="Marri P.R."/>
            <person name="Yu Y."/>
            <person name="He R."/>
            <person name="Sisneros N."/>
            <person name="Goicoechea J.L."/>
            <person name="Lee S.J."/>
            <person name="Angelova A."/>
            <person name="Kudrna D."/>
            <person name="Luo M."/>
            <person name="Affourtit J."/>
            <person name="Desany B."/>
            <person name="Knight J."/>
            <person name="Niazi F."/>
            <person name="Egholm M."/>
            <person name="Wing R.A."/>
        </authorList>
    </citation>
    <scope>NUCLEOTIDE SEQUENCE [LARGE SCALE GENOMIC DNA]</scope>
    <source>
        <strain evidence="7">cv. IRGC 105608</strain>
    </source>
</reference>
<evidence type="ECO:0000259" key="6">
    <source>
        <dbReference type="PROSITE" id="PS51999"/>
    </source>
</evidence>
<dbReference type="Pfam" id="PF06839">
    <property type="entry name" value="Zn_ribbon_GRF"/>
    <property type="match status" value="1"/>
</dbReference>
<dbReference type="Gramene" id="OBART02G19760.1">
    <property type="protein sequence ID" value="OBART02G19760.1"/>
    <property type="gene ID" value="OBART02G19760"/>
</dbReference>
<feature type="coiled-coil region" evidence="5">
    <location>
        <begin position="86"/>
        <end position="144"/>
    </location>
</feature>
<dbReference type="GO" id="GO:0008270">
    <property type="term" value="F:zinc ion binding"/>
    <property type="evidence" value="ECO:0007669"/>
    <property type="project" value="UniProtKB-KW"/>
</dbReference>
<proteinExistence type="predicted"/>
<dbReference type="EnsemblPlants" id="OBART02G19760.1">
    <property type="protein sequence ID" value="OBART02G19760.1"/>
    <property type="gene ID" value="OBART02G19760"/>
</dbReference>
<sequence length="207" mass="23495">MASSRSEGSSASSQRTSASPIPYRVGPFDYYPAVLCRCGTKAARWISWSVDNPGRRYYKCANARSGGCDFFDWYEGPTSSFIRDLLNDLRAAVFNLRREKDELQIAVEDGRSKALELDEATQELDTLRRELATVRTAANESEAKLAVLKDRNCRLENERIVLLSLLVVHVVIRHKWQYGIWHFASGSVLAILQYGNLNEIHNKQTHI</sequence>
<evidence type="ECO:0000313" key="7">
    <source>
        <dbReference type="EnsemblPlants" id="OBART02G19760.1"/>
    </source>
</evidence>
<keyword evidence="5" id="KW-0175">Coiled coil</keyword>
<reference evidence="7" key="2">
    <citation type="submission" date="2015-03" db="UniProtKB">
        <authorList>
            <consortium name="EnsemblPlants"/>
        </authorList>
    </citation>
    <scope>IDENTIFICATION</scope>
</reference>
<feature type="domain" description="GRF-type" evidence="6">
    <location>
        <begin position="36"/>
        <end position="77"/>
    </location>
</feature>
<keyword evidence="3" id="KW-0862">Zinc</keyword>
<dbReference type="PANTHER" id="PTHR33248">
    <property type="entry name" value="ZINC ION-BINDING PROTEIN"/>
    <property type="match status" value="1"/>
</dbReference>
<dbReference type="eggNOG" id="ENOG502SYKP">
    <property type="taxonomic scope" value="Eukaryota"/>
</dbReference>
<dbReference type="AlphaFoldDB" id="A0A0D3F658"/>
<name>A0A0D3F658_9ORYZ</name>
<dbReference type="PaxDb" id="65489-OBART02G19760.1"/>
<evidence type="ECO:0000256" key="3">
    <source>
        <dbReference type="ARBA" id="ARBA00022833"/>
    </source>
</evidence>
<dbReference type="PROSITE" id="PS51999">
    <property type="entry name" value="ZF_GRF"/>
    <property type="match status" value="1"/>
</dbReference>
<evidence type="ECO:0000256" key="1">
    <source>
        <dbReference type="ARBA" id="ARBA00022723"/>
    </source>
</evidence>
<keyword evidence="2 4" id="KW-0863">Zinc-finger</keyword>
<evidence type="ECO:0000256" key="4">
    <source>
        <dbReference type="PROSITE-ProRule" id="PRU01343"/>
    </source>
</evidence>
<dbReference type="HOGENOM" id="CLU_088072_1_0_1"/>
<evidence type="ECO:0000256" key="5">
    <source>
        <dbReference type="SAM" id="Coils"/>
    </source>
</evidence>
<dbReference type="InterPro" id="IPR010666">
    <property type="entry name" value="Znf_GRF"/>
</dbReference>
<organism evidence="7">
    <name type="scientific">Oryza barthii</name>
    <dbReference type="NCBI Taxonomy" id="65489"/>
    <lineage>
        <taxon>Eukaryota</taxon>
        <taxon>Viridiplantae</taxon>
        <taxon>Streptophyta</taxon>
        <taxon>Embryophyta</taxon>
        <taxon>Tracheophyta</taxon>
        <taxon>Spermatophyta</taxon>
        <taxon>Magnoliopsida</taxon>
        <taxon>Liliopsida</taxon>
        <taxon>Poales</taxon>
        <taxon>Poaceae</taxon>
        <taxon>BOP clade</taxon>
        <taxon>Oryzoideae</taxon>
        <taxon>Oryzeae</taxon>
        <taxon>Oryzinae</taxon>
        <taxon>Oryza</taxon>
    </lineage>
</organism>
<evidence type="ECO:0000256" key="2">
    <source>
        <dbReference type="ARBA" id="ARBA00022771"/>
    </source>
</evidence>
<keyword evidence="8" id="KW-1185">Reference proteome</keyword>
<dbReference type="Proteomes" id="UP000026960">
    <property type="component" value="Chromosome 2"/>
</dbReference>
<protein>
    <recommendedName>
        <fullName evidence="6">GRF-type domain-containing protein</fullName>
    </recommendedName>
</protein>
<accession>A0A0D3F658</accession>